<dbReference type="FunFam" id="3.30.565.10:FF:000010">
    <property type="entry name" value="Sensor histidine kinase RcsC"/>
    <property type="match status" value="1"/>
</dbReference>
<dbReference type="InterPro" id="IPR035965">
    <property type="entry name" value="PAS-like_dom_sf"/>
</dbReference>
<keyword evidence="4" id="KW-1003">Cell membrane</keyword>
<dbReference type="Pfam" id="PF02518">
    <property type="entry name" value="HATPase_c"/>
    <property type="match status" value="1"/>
</dbReference>
<evidence type="ECO:0000256" key="4">
    <source>
        <dbReference type="ARBA" id="ARBA00022475"/>
    </source>
</evidence>
<dbReference type="InterPro" id="IPR011006">
    <property type="entry name" value="CheY-like_superfamily"/>
</dbReference>
<dbReference type="InterPro" id="IPR003661">
    <property type="entry name" value="HisK_dim/P_dom"/>
</dbReference>
<dbReference type="EC" id="2.7.13.3" evidence="3"/>
<evidence type="ECO:0000256" key="2">
    <source>
        <dbReference type="ARBA" id="ARBA00004651"/>
    </source>
</evidence>
<evidence type="ECO:0000256" key="13">
    <source>
        <dbReference type="SAM" id="Coils"/>
    </source>
</evidence>
<dbReference type="InterPro" id="IPR036890">
    <property type="entry name" value="HATPase_C_sf"/>
</dbReference>
<evidence type="ECO:0000256" key="3">
    <source>
        <dbReference type="ARBA" id="ARBA00012438"/>
    </source>
</evidence>
<keyword evidence="9" id="KW-1133">Transmembrane helix</keyword>
<evidence type="ECO:0000256" key="5">
    <source>
        <dbReference type="ARBA" id="ARBA00022553"/>
    </source>
</evidence>
<dbReference type="Gene3D" id="1.20.120.160">
    <property type="entry name" value="HPT domain"/>
    <property type="match status" value="1"/>
</dbReference>
<dbReference type="SUPFAM" id="SSF52172">
    <property type="entry name" value="CheY-like"/>
    <property type="match status" value="1"/>
</dbReference>
<dbReference type="Gene3D" id="1.10.287.130">
    <property type="match status" value="1"/>
</dbReference>
<dbReference type="SMART" id="SM00448">
    <property type="entry name" value="REC"/>
    <property type="match status" value="1"/>
</dbReference>
<comment type="caution">
    <text evidence="16">The sequence shown here is derived from an EMBL/GenBank/DDBJ whole genome shotgun (WGS) entry which is preliminary data.</text>
</comment>
<evidence type="ECO:0000256" key="12">
    <source>
        <dbReference type="PROSITE-ProRule" id="PRU00169"/>
    </source>
</evidence>
<comment type="subcellular location">
    <subcellularLocation>
        <location evidence="2">Cell membrane</location>
        <topology evidence="2">Multi-pass membrane protein</topology>
    </subcellularLocation>
</comment>
<dbReference type="SUPFAM" id="SSF47384">
    <property type="entry name" value="Homodimeric domain of signal transducing histidine kinase"/>
    <property type="match status" value="1"/>
</dbReference>
<dbReference type="PROSITE" id="PS50109">
    <property type="entry name" value="HIS_KIN"/>
    <property type="match status" value="1"/>
</dbReference>
<feature type="domain" description="Response regulatory" evidence="15">
    <location>
        <begin position="652"/>
        <end position="768"/>
    </location>
</feature>
<evidence type="ECO:0000256" key="9">
    <source>
        <dbReference type="ARBA" id="ARBA00022989"/>
    </source>
</evidence>
<dbReference type="Gene3D" id="3.30.565.10">
    <property type="entry name" value="Histidine kinase-like ATPase, C-terminal domain"/>
    <property type="match status" value="1"/>
</dbReference>
<dbReference type="SMART" id="SM00388">
    <property type="entry name" value="HisKA"/>
    <property type="match status" value="1"/>
</dbReference>
<dbReference type="InterPro" id="IPR001789">
    <property type="entry name" value="Sig_transdc_resp-reg_receiver"/>
</dbReference>
<name>A0AAQ0HGS1_PARVE</name>
<reference evidence="16 17" key="1">
    <citation type="submission" date="2018-08" db="EMBL/GenBank/DDBJ databases">
        <title>Genomic Encyclopedia of Archaeal and Bacterial Type Strains, Phase II (KMG-II): from individual species to whole genera.</title>
        <authorList>
            <person name="Goeker M."/>
        </authorList>
    </citation>
    <scope>NUCLEOTIDE SEQUENCE [LARGE SCALE GENOMIC DNA]</scope>
    <source>
        <strain evidence="16 17">DSM 582</strain>
    </source>
</reference>
<dbReference type="InterPro" id="IPR036641">
    <property type="entry name" value="HPT_dom_sf"/>
</dbReference>
<evidence type="ECO:0000313" key="16">
    <source>
        <dbReference type="EMBL" id="REG45818.1"/>
    </source>
</evidence>
<dbReference type="Gene3D" id="3.40.50.2300">
    <property type="match status" value="1"/>
</dbReference>
<dbReference type="CDD" id="cd00082">
    <property type="entry name" value="HisKA"/>
    <property type="match status" value="1"/>
</dbReference>
<keyword evidence="17" id="KW-1185">Reference proteome</keyword>
<dbReference type="Gene3D" id="3.30.450.20">
    <property type="entry name" value="PAS domain"/>
    <property type="match status" value="1"/>
</dbReference>
<dbReference type="SMART" id="SM00387">
    <property type="entry name" value="HATPase_c"/>
    <property type="match status" value="1"/>
</dbReference>
<comment type="catalytic activity">
    <reaction evidence="1">
        <text>ATP + protein L-histidine = ADP + protein N-phospho-L-histidine.</text>
        <dbReference type="EC" id="2.7.13.3"/>
    </reaction>
</comment>
<dbReference type="Proteomes" id="UP000256794">
    <property type="component" value="Unassembled WGS sequence"/>
</dbReference>
<evidence type="ECO:0000256" key="10">
    <source>
        <dbReference type="ARBA" id="ARBA00023012"/>
    </source>
</evidence>
<dbReference type="PANTHER" id="PTHR45339">
    <property type="entry name" value="HYBRID SIGNAL TRANSDUCTION HISTIDINE KINASE J"/>
    <property type="match status" value="1"/>
</dbReference>
<dbReference type="Pfam" id="PF00072">
    <property type="entry name" value="Response_reg"/>
    <property type="match status" value="1"/>
</dbReference>
<keyword evidence="11" id="KW-0472">Membrane</keyword>
<organism evidence="16 17">
    <name type="scientific">Paracoccus versutus</name>
    <name type="common">Thiobacillus versutus</name>
    <dbReference type="NCBI Taxonomy" id="34007"/>
    <lineage>
        <taxon>Bacteria</taxon>
        <taxon>Pseudomonadati</taxon>
        <taxon>Pseudomonadota</taxon>
        <taxon>Alphaproteobacteria</taxon>
        <taxon>Rhodobacterales</taxon>
        <taxon>Paracoccaceae</taxon>
        <taxon>Paracoccus</taxon>
    </lineage>
</organism>
<dbReference type="GO" id="GO:0000155">
    <property type="term" value="F:phosphorelay sensor kinase activity"/>
    <property type="evidence" value="ECO:0007669"/>
    <property type="project" value="InterPro"/>
</dbReference>
<keyword evidence="10" id="KW-0902">Two-component regulatory system</keyword>
<sequence length="904" mass="96951">MAGVPPDSRRAAMADEAESMTTFAVLRPDGLISYCSAPFAHLLSSEERVVVGTPIGAWLRPVEGAASGWFAVVRQSEGHLLRTGGVGQFRYRLDPMAGGGAVLHLMHGTGNLDPIYARAFQLNPGLSALSVLDTGEHLDVNDAWLRNMEYRRDEVIGRTASEMQVWEQGDTSRTEIVRRLREDGKIENFQARMRTRTGKLRDILVSAELVEHAGRKLAFFASHDITEVKKAQEELEALNRQLEQRIAERTAEIVRKNRELAEAAERAQAANEAKSQFLSVMSHEIRTPLNALLNMAELLIEDGNPAPAAAHLSGIASSARALAAIVDDVLDFSRIESGHLEIYPAATDIGRLCEEAVRGVAPLAHRKGLDIVLTFGQRLPATAMVDPLRLRQILFNLVGNAIKYTRKGWIEVRADVTGETAEPQLLVEVTDTGIGIRPNDLERIFERFSRIGADANHEIHGAGLGLNISAGLARAMGGTIRVESEVDRGSAFRVTLPLVTCGELAEDPLRQPLQGRVALLGPATRTRAAFEAILKRQGVGACVLDTAEPELVASSSEMDAALIILPIASEGLDANGTASLSDWFAAAKALSDRVLVLAPLGNASYRTLAEKSGLRVEAYPLAPPRLLAVLQGRAAPDPRPAPEKELSLAGIRVLVADDGEENRLVAQWVLSASGAQVITMESGRSAIDCAMRQSFDILLLDLRMPDLSGYETAVRIRALGGWAADVPIVAVSANIAPDKAQMQAAGIDGFLAKPFTPTALRAKVQGHLRHSAGDTEPDDSIRTDATPVLDESFLAAQVTYAGPDAVGKAIAGFLGNLDGRLSRIWSGADARERADAAHTLAGAAGALGLLDLATHCRRLASDRGDSPTASLRQDRDILASSARRAVAALREVRDKLAAGSSRQE</sequence>
<feature type="modified residue" description="4-aspartylphosphate" evidence="12">
    <location>
        <position position="701"/>
    </location>
</feature>
<dbReference type="PRINTS" id="PR00344">
    <property type="entry name" value="BCTRLSENSOR"/>
</dbReference>
<evidence type="ECO:0000259" key="15">
    <source>
        <dbReference type="PROSITE" id="PS50110"/>
    </source>
</evidence>
<evidence type="ECO:0000259" key="14">
    <source>
        <dbReference type="PROSITE" id="PS50109"/>
    </source>
</evidence>
<evidence type="ECO:0000256" key="1">
    <source>
        <dbReference type="ARBA" id="ARBA00000085"/>
    </source>
</evidence>
<evidence type="ECO:0000256" key="8">
    <source>
        <dbReference type="ARBA" id="ARBA00022840"/>
    </source>
</evidence>
<dbReference type="InterPro" id="IPR005467">
    <property type="entry name" value="His_kinase_dom"/>
</dbReference>
<dbReference type="Pfam" id="PF00512">
    <property type="entry name" value="HisKA"/>
    <property type="match status" value="1"/>
</dbReference>
<keyword evidence="8" id="KW-0067">ATP-binding</keyword>
<dbReference type="AlphaFoldDB" id="A0AAQ0HGS1"/>
<dbReference type="GO" id="GO:0005886">
    <property type="term" value="C:plasma membrane"/>
    <property type="evidence" value="ECO:0007669"/>
    <property type="project" value="UniProtKB-SubCell"/>
</dbReference>
<dbReference type="Pfam" id="PF13426">
    <property type="entry name" value="PAS_9"/>
    <property type="match status" value="1"/>
</dbReference>
<dbReference type="EMBL" id="QUMX01000019">
    <property type="protein sequence ID" value="REG45818.1"/>
    <property type="molecule type" value="Genomic_DNA"/>
</dbReference>
<evidence type="ECO:0000256" key="11">
    <source>
        <dbReference type="ARBA" id="ARBA00023136"/>
    </source>
</evidence>
<evidence type="ECO:0000256" key="7">
    <source>
        <dbReference type="ARBA" id="ARBA00022741"/>
    </source>
</evidence>
<dbReference type="CDD" id="cd00130">
    <property type="entry name" value="PAS"/>
    <property type="match status" value="1"/>
</dbReference>
<dbReference type="InterPro" id="IPR003594">
    <property type="entry name" value="HATPase_dom"/>
</dbReference>
<dbReference type="InterPro" id="IPR000014">
    <property type="entry name" value="PAS"/>
</dbReference>
<dbReference type="SUPFAM" id="SSF55785">
    <property type="entry name" value="PYP-like sensor domain (PAS domain)"/>
    <property type="match status" value="1"/>
</dbReference>
<keyword evidence="5 12" id="KW-0597">Phosphoprotein</keyword>
<evidence type="ECO:0000313" key="17">
    <source>
        <dbReference type="Proteomes" id="UP000256794"/>
    </source>
</evidence>
<dbReference type="SUPFAM" id="SSF47226">
    <property type="entry name" value="Histidine-containing phosphotransfer domain, HPT domain"/>
    <property type="match status" value="1"/>
</dbReference>
<feature type="coiled-coil region" evidence="13">
    <location>
        <begin position="221"/>
        <end position="273"/>
    </location>
</feature>
<keyword evidence="6" id="KW-0812">Transmembrane</keyword>
<dbReference type="PROSITE" id="PS50110">
    <property type="entry name" value="RESPONSE_REGULATORY"/>
    <property type="match status" value="1"/>
</dbReference>
<dbReference type="SUPFAM" id="SSF55874">
    <property type="entry name" value="ATPase domain of HSP90 chaperone/DNA topoisomerase II/histidine kinase"/>
    <property type="match status" value="1"/>
</dbReference>
<dbReference type="InterPro" id="IPR004358">
    <property type="entry name" value="Sig_transdc_His_kin-like_C"/>
</dbReference>
<protein>
    <recommendedName>
        <fullName evidence="3">histidine kinase</fullName>
        <ecNumber evidence="3">2.7.13.3</ecNumber>
    </recommendedName>
</protein>
<proteinExistence type="predicted"/>
<feature type="domain" description="Histidine kinase" evidence="14">
    <location>
        <begin position="280"/>
        <end position="500"/>
    </location>
</feature>
<dbReference type="NCBIfam" id="TIGR00229">
    <property type="entry name" value="sensory_box"/>
    <property type="match status" value="1"/>
</dbReference>
<accession>A0AAQ0HGS1</accession>
<dbReference type="InterPro" id="IPR036097">
    <property type="entry name" value="HisK_dim/P_sf"/>
</dbReference>
<dbReference type="CDD" id="cd16922">
    <property type="entry name" value="HATPase_EvgS-ArcB-TorS-like"/>
    <property type="match status" value="1"/>
</dbReference>
<dbReference type="PANTHER" id="PTHR45339:SF1">
    <property type="entry name" value="HYBRID SIGNAL TRANSDUCTION HISTIDINE KINASE J"/>
    <property type="match status" value="1"/>
</dbReference>
<gene>
    <name evidence="16" type="ORF">ATH84_101986</name>
</gene>
<dbReference type="CDD" id="cd17546">
    <property type="entry name" value="REC_hyHK_CKI1_RcsC-like"/>
    <property type="match status" value="1"/>
</dbReference>
<keyword evidence="7" id="KW-0547">Nucleotide-binding</keyword>
<evidence type="ECO:0000256" key="6">
    <source>
        <dbReference type="ARBA" id="ARBA00022692"/>
    </source>
</evidence>
<dbReference type="GO" id="GO:0005524">
    <property type="term" value="F:ATP binding"/>
    <property type="evidence" value="ECO:0007669"/>
    <property type="project" value="UniProtKB-KW"/>
</dbReference>
<keyword evidence="13" id="KW-0175">Coiled coil</keyword>